<sequence length="581" mass="63849">MTEATRQVLEFSWLAAACVSLYGFASWIVVNGVWVELPVLVNYLPEGWSLPAYLSIVIQIANLGPLLYLPLTRLCRRVTRTGFWWRCIQPPERIANYVILAVGLVSCVLMAHLWNRTATFDGTPSGIYSFGLLAPAFCASIVDCTSSVTFAAYLTGLPETYMGALQFGEGFSDLVPSTIALIQGVGEDPECVNTTINGTIHITPVYPPPRFSVTAFMYCLATLLVIAFIAFSFLDLSPYGLGRDVWHHYMTTIQLSEETKTQNPVDMETAHRISDDGTTSVDDSGDEKASSLTDVPVVVYSRDHHQSLGEFPLEGNHAPIGYTSPPGRLGIRLLTSEYLLPVGLLGYASFLTYGFLPAFQTYSCASYNSLTYHLAVTLSGVVGAILTVLATYFIHRNKRKQAAFTLASLHSSSSSPDLSLGNHATNWASSSYIRRSQLMWVLLAVLSSIPTAYVIYLACKSPNPPQLGGFGPVLAVISWIFLRSGFIILRTWLWLHLSSRSHEPTALRYAGLATQIGAALGAILSFLLVAKFQLFQTKMTRDTIHTKTLLSWEKMCMLSGLDLKTGSRQLDRIDSLKQSSQ</sequence>
<comment type="catalytic activity">
    <reaction evidence="1 9">
        <text>riboflavin(in) = riboflavin(out)</text>
        <dbReference type="Rhea" id="RHEA:35015"/>
        <dbReference type="ChEBI" id="CHEBI:57986"/>
    </reaction>
</comment>
<evidence type="ECO:0000256" key="4">
    <source>
        <dbReference type="ARBA" id="ARBA00022448"/>
    </source>
</evidence>
<feature type="transmembrane region" description="Helical" evidence="9">
    <location>
        <begin position="94"/>
        <end position="114"/>
    </location>
</feature>
<evidence type="ECO:0000256" key="6">
    <source>
        <dbReference type="ARBA" id="ARBA00022692"/>
    </source>
</evidence>
<keyword evidence="11" id="KW-1185">Reference proteome</keyword>
<evidence type="ECO:0000256" key="7">
    <source>
        <dbReference type="ARBA" id="ARBA00022989"/>
    </source>
</evidence>
<dbReference type="AlphaFoldDB" id="A0A1S8WRJ5"/>
<dbReference type="EMBL" id="KV895841">
    <property type="protein sequence ID" value="OON17129.1"/>
    <property type="molecule type" value="Genomic_DNA"/>
</dbReference>
<comment type="function">
    <text evidence="9">Plasma membrane transporter mediating the uptake by cells of the water soluble vitamin B2/riboflavin that plays a key role in biochemical oxidation-reduction reactions of the carbohydrate, lipid, and amino acid metabolism.</text>
</comment>
<dbReference type="Pfam" id="PF06237">
    <property type="entry name" value="SLC52_ribofla_tr"/>
    <property type="match status" value="2"/>
</dbReference>
<dbReference type="PANTHER" id="PTHR12929:SF10">
    <property type="entry name" value="RIBOFLAVIN TRANSPORTER"/>
    <property type="match status" value="1"/>
</dbReference>
<keyword evidence="5 9" id="KW-1003">Cell membrane</keyword>
<evidence type="ECO:0000256" key="9">
    <source>
        <dbReference type="RuleBase" id="RU368035"/>
    </source>
</evidence>
<evidence type="ECO:0000256" key="8">
    <source>
        <dbReference type="ARBA" id="ARBA00023136"/>
    </source>
</evidence>
<feature type="transmembrane region" description="Helical" evidence="9">
    <location>
        <begin position="470"/>
        <end position="495"/>
    </location>
</feature>
<evidence type="ECO:0000256" key="5">
    <source>
        <dbReference type="ARBA" id="ARBA00022475"/>
    </source>
</evidence>
<feature type="transmembrane region" description="Helical" evidence="9">
    <location>
        <begin position="507"/>
        <end position="530"/>
    </location>
</feature>
<comment type="subcellular location">
    <subcellularLocation>
        <location evidence="2 9">Cell membrane</location>
        <topology evidence="2 9">Multi-pass membrane protein</topology>
    </subcellularLocation>
</comment>
<keyword evidence="7 9" id="KW-1133">Transmembrane helix</keyword>
<feature type="transmembrane region" description="Helical" evidence="9">
    <location>
        <begin position="12"/>
        <end position="30"/>
    </location>
</feature>
<name>A0A1S8WRJ5_OPIVI</name>
<feature type="transmembrane region" description="Helical" evidence="9">
    <location>
        <begin position="215"/>
        <end position="234"/>
    </location>
</feature>
<evidence type="ECO:0000256" key="2">
    <source>
        <dbReference type="ARBA" id="ARBA00004651"/>
    </source>
</evidence>
<dbReference type="GO" id="GO:0032217">
    <property type="term" value="F:riboflavin transmembrane transporter activity"/>
    <property type="evidence" value="ECO:0007669"/>
    <property type="project" value="UniProtKB-UniRule"/>
</dbReference>
<evidence type="ECO:0000313" key="11">
    <source>
        <dbReference type="Proteomes" id="UP000243686"/>
    </source>
</evidence>
<feature type="transmembrane region" description="Helical" evidence="9">
    <location>
        <begin position="338"/>
        <end position="359"/>
    </location>
</feature>
<comment type="similarity">
    <text evidence="3 9">Belongs to the riboflavin transporter family.</text>
</comment>
<feature type="transmembrane region" description="Helical" evidence="9">
    <location>
        <begin position="438"/>
        <end position="458"/>
    </location>
</feature>
<organism evidence="10 11">
    <name type="scientific">Opisthorchis viverrini</name>
    <name type="common">Southeast Asian liver fluke</name>
    <dbReference type="NCBI Taxonomy" id="6198"/>
    <lineage>
        <taxon>Eukaryota</taxon>
        <taxon>Metazoa</taxon>
        <taxon>Spiralia</taxon>
        <taxon>Lophotrochozoa</taxon>
        <taxon>Platyhelminthes</taxon>
        <taxon>Trematoda</taxon>
        <taxon>Digenea</taxon>
        <taxon>Opisthorchiida</taxon>
        <taxon>Opisthorchiata</taxon>
        <taxon>Opisthorchiidae</taxon>
        <taxon>Opisthorchis</taxon>
    </lineage>
</organism>
<reference evidence="10 11" key="1">
    <citation type="submission" date="2015-03" db="EMBL/GenBank/DDBJ databases">
        <title>Draft genome of the nematode, Opisthorchis viverrini.</title>
        <authorList>
            <person name="Mitreva M."/>
        </authorList>
    </citation>
    <scope>NUCLEOTIDE SEQUENCE [LARGE SCALE GENOMIC DNA]</scope>
    <source>
        <strain evidence="10">Khon Kaen</strain>
    </source>
</reference>
<evidence type="ECO:0000256" key="3">
    <source>
        <dbReference type="ARBA" id="ARBA00006366"/>
    </source>
</evidence>
<evidence type="ECO:0000313" key="10">
    <source>
        <dbReference type="EMBL" id="OON17129.1"/>
    </source>
</evidence>
<dbReference type="PANTHER" id="PTHR12929">
    <property type="entry name" value="SOLUTE CARRIER FAMILY 52"/>
    <property type="match status" value="1"/>
</dbReference>
<dbReference type="Proteomes" id="UP000243686">
    <property type="component" value="Unassembled WGS sequence"/>
</dbReference>
<dbReference type="GO" id="GO:0005886">
    <property type="term" value="C:plasma membrane"/>
    <property type="evidence" value="ECO:0007669"/>
    <property type="project" value="UniProtKB-SubCell"/>
</dbReference>
<feature type="transmembrane region" description="Helical" evidence="9">
    <location>
        <begin position="50"/>
        <end position="71"/>
    </location>
</feature>
<gene>
    <name evidence="10" type="ORF">X801_07038</name>
</gene>
<protein>
    <recommendedName>
        <fullName evidence="9">Riboflavin transporter</fullName>
    </recommendedName>
</protein>
<feature type="transmembrane region" description="Helical" evidence="9">
    <location>
        <begin position="371"/>
        <end position="394"/>
    </location>
</feature>
<keyword evidence="8 9" id="KW-0472">Membrane</keyword>
<dbReference type="InterPro" id="IPR009357">
    <property type="entry name" value="Riboflavin_transptr"/>
</dbReference>
<keyword evidence="6 9" id="KW-0812">Transmembrane</keyword>
<proteinExistence type="inferred from homology"/>
<evidence type="ECO:0000256" key="1">
    <source>
        <dbReference type="ARBA" id="ARBA00000215"/>
    </source>
</evidence>
<keyword evidence="4 9" id="KW-0813">Transport</keyword>
<accession>A0A1S8WRJ5</accession>